<comment type="caution">
    <text evidence="1">The sequence shown here is derived from an EMBL/GenBank/DDBJ whole genome shotgun (WGS) entry which is preliminary data.</text>
</comment>
<keyword evidence="3" id="KW-1185">Reference proteome</keyword>
<dbReference type="EMBL" id="CAJOBC010089019">
    <property type="protein sequence ID" value="CAF4375919.1"/>
    <property type="molecule type" value="Genomic_DNA"/>
</dbReference>
<proteinExistence type="predicted"/>
<accession>A0A815U4U4</accession>
<organism evidence="1 3">
    <name type="scientific">Didymodactylos carnosus</name>
    <dbReference type="NCBI Taxonomy" id="1234261"/>
    <lineage>
        <taxon>Eukaryota</taxon>
        <taxon>Metazoa</taxon>
        <taxon>Spiralia</taxon>
        <taxon>Gnathifera</taxon>
        <taxon>Rotifera</taxon>
        <taxon>Eurotatoria</taxon>
        <taxon>Bdelloidea</taxon>
        <taxon>Philodinida</taxon>
        <taxon>Philodinidae</taxon>
        <taxon>Didymodactylos</taxon>
    </lineage>
</organism>
<evidence type="ECO:0000313" key="2">
    <source>
        <dbReference type="EMBL" id="CAF4375919.1"/>
    </source>
</evidence>
<dbReference type="EMBL" id="CAJNOQ010023474">
    <property type="protein sequence ID" value="CAF1515965.1"/>
    <property type="molecule type" value="Genomic_DNA"/>
</dbReference>
<name>A0A815U4U4_9BILA</name>
<dbReference type="Proteomes" id="UP000663829">
    <property type="component" value="Unassembled WGS sequence"/>
</dbReference>
<gene>
    <name evidence="1" type="ORF">GPM918_LOCUS37330</name>
    <name evidence="2" type="ORF">SRO942_LOCUS38094</name>
</gene>
<evidence type="ECO:0000313" key="3">
    <source>
        <dbReference type="Proteomes" id="UP000663829"/>
    </source>
</evidence>
<evidence type="ECO:0000313" key="1">
    <source>
        <dbReference type="EMBL" id="CAF1515965.1"/>
    </source>
</evidence>
<dbReference type="AlphaFoldDB" id="A0A815U4U4"/>
<reference evidence="1" key="1">
    <citation type="submission" date="2021-02" db="EMBL/GenBank/DDBJ databases">
        <authorList>
            <person name="Nowell W R."/>
        </authorList>
    </citation>
    <scope>NUCLEOTIDE SEQUENCE</scope>
</reference>
<dbReference type="Proteomes" id="UP000681722">
    <property type="component" value="Unassembled WGS sequence"/>
</dbReference>
<dbReference type="OrthoDB" id="10063925at2759"/>
<sequence length="134" mass="15802">MKKTTRDLTKKQASFLWFEMLIEALVNTSEHQKPSTSEAKNQMLNECRSYYKDNKTELIKIEQFHNCYSPDQVIKWYTKQSFVHRLVNKALRTENIDINLNKSILKFYRGQTISIKEFNKLKNSTGSLISLDGF</sequence>
<protein>
    <submittedName>
        <fullName evidence="1">Uncharacterized protein</fullName>
    </submittedName>
</protein>